<comment type="caution">
    <text evidence="5">The sequence shown here is derived from an EMBL/GenBank/DDBJ whole genome shotgun (WGS) entry which is preliminary data.</text>
</comment>
<dbReference type="EMBL" id="JARQWQ010000014">
    <property type="protein sequence ID" value="KAK2567584.1"/>
    <property type="molecule type" value="Genomic_DNA"/>
</dbReference>
<feature type="compositionally biased region" description="Basic and acidic residues" evidence="4">
    <location>
        <begin position="468"/>
        <end position="488"/>
    </location>
</feature>
<proteinExistence type="predicted"/>
<evidence type="ECO:0000256" key="2">
    <source>
        <dbReference type="ARBA" id="ARBA00022553"/>
    </source>
</evidence>
<feature type="compositionally biased region" description="Low complexity" evidence="4">
    <location>
        <begin position="543"/>
        <end position="554"/>
    </location>
</feature>
<reference evidence="5" key="2">
    <citation type="journal article" date="2023" name="Science">
        <title>Genomic signatures of disease resistance in endangered staghorn corals.</title>
        <authorList>
            <person name="Vollmer S.V."/>
            <person name="Selwyn J.D."/>
            <person name="Despard B.A."/>
            <person name="Roesel C.L."/>
        </authorList>
    </citation>
    <scope>NUCLEOTIDE SEQUENCE</scope>
    <source>
        <strain evidence="5">K2</strain>
    </source>
</reference>
<evidence type="ECO:0000313" key="5">
    <source>
        <dbReference type="EMBL" id="KAK2567584.1"/>
    </source>
</evidence>
<gene>
    <name evidence="5" type="ORF">P5673_008423</name>
</gene>
<feature type="compositionally biased region" description="Basic and acidic residues" evidence="4">
    <location>
        <begin position="31"/>
        <end position="42"/>
    </location>
</feature>
<feature type="compositionally biased region" description="Acidic residues" evidence="4">
    <location>
        <begin position="764"/>
        <end position="785"/>
    </location>
</feature>
<dbReference type="PANTHER" id="PTHR14396:SF10">
    <property type="entry name" value="CLASPIN"/>
    <property type="match status" value="1"/>
</dbReference>
<feature type="region of interest" description="Disordered" evidence="4">
    <location>
        <begin position="825"/>
        <end position="872"/>
    </location>
</feature>
<dbReference type="GO" id="GO:0010997">
    <property type="term" value="F:anaphase-promoting complex binding"/>
    <property type="evidence" value="ECO:0007669"/>
    <property type="project" value="TreeGrafter"/>
</dbReference>
<dbReference type="AlphaFoldDB" id="A0AAD9QU78"/>
<feature type="compositionally biased region" description="Basic residues" evidence="4">
    <location>
        <begin position="422"/>
        <end position="431"/>
    </location>
</feature>
<feature type="compositionally biased region" description="Polar residues" evidence="4">
    <location>
        <begin position="43"/>
        <end position="54"/>
    </location>
</feature>
<dbReference type="GO" id="GO:0005634">
    <property type="term" value="C:nucleus"/>
    <property type="evidence" value="ECO:0007669"/>
    <property type="project" value="UniProtKB-SubCell"/>
</dbReference>
<feature type="region of interest" description="Disordered" evidence="4">
    <location>
        <begin position="645"/>
        <end position="713"/>
    </location>
</feature>
<feature type="region of interest" description="Disordered" evidence="4">
    <location>
        <begin position="584"/>
        <end position="625"/>
    </location>
</feature>
<evidence type="ECO:0000256" key="3">
    <source>
        <dbReference type="ARBA" id="ARBA00023242"/>
    </source>
</evidence>
<feature type="compositionally biased region" description="Basic and acidic residues" evidence="4">
    <location>
        <begin position="738"/>
        <end position="763"/>
    </location>
</feature>
<feature type="compositionally biased region" description="Acidic residues" evidence="4">
    <location>
        <begin position="17"/>
        <end position="30"/>
    </location>
</feature>
<feature type="compositionally biased region" description="Acidic residues" evidence="4">
    <location>
        <begin position="322"/>
        <end position="344"/>
    </location>
</feature>
<evidence type="ECO:0000256" key="1">
    <source>
        <dbReference type="ARBA" id="ARBA00004123"/>
    </source>
</evidence>
<evidence type="ECO:0000313" key="6">
    <source>
        <dbReference type="Proteomes" id="UP001249851"/>
    </source>
</evidence>
<feature type="compositionally biased region" description="Low complexity" evidence="4">
    <location>
        <begin position="497"/>
        <end position="513"/>
    </location>
</feature>
<comment type="subcellular location">
    <subcellularLocation>
        <location evidence="1">Nucleus</location>
    </subcellularLocation>
</comment>
<keyword evidence="2" id="KW-0597">Phosphoprotein</keyword>
<dbReference type="Proteomes" id="UP001249851">
    <property type="component" value="Unassembled WGS sequence"/>
</dbReference>
<sequence>MASAVLRPFADDDLFDAELGAESDGDENIDCTERDGRTRDWADNNSDGEAANSSSDEEAREKRKRVQKKREAKKKKKSVYPQSPKPRKAKKAERFSMYSETQRMVRESKVSLPYHVPKAPSISKFLERVPLTDFKEAQGTRIIQKTVELSDPHDYDSSEILEDRDKKDNNNCEINCSTPLHGDTASPNIFNGVKVLKAVTPKLSAATDPFFIDMESPTKQKPVVKSGIQNLRERFIKHTSKPPEKSVKPVEVVESKGSETPSETKPTPKGTMCAPIISDDMLKAATPGTRLQLLKEELQAKMRVRRAENRKVQESQRKLDNEDISEEEEEEEEEDTTDEEDDSDFELRKWNEDDDRKQKGGNTDLDEGNQEENAFLDVEAEESDTGNNYDHGWDIDSGSDGDISDDGEGDDRNSVSGDSLKYKRKAKRKLKELKLSKMDNEEKTMDLFGDSRSHSDAKIDSNDTFPKNGKEEFANEEPASRLRLRLDSVEDDDESHFSFPNSPSSSRNKTKSSFGGQKAMTDISEVSQESSVGCAAESEFGESVNSLDASSDSSRIQAAQEKGSASKKTPELFSSFSKLRNLIGMPASQDNPSLRKPGKLSQLTLPVEDSQRENKASALSPNDFHFSLDEDTQFTQILNTQGFINSNKKSKSKASKDFDNKIDSSPQPDMKELLGLCSGRFSDSEDSTTTKNTRQSNKVQECPRGALFSTQSKEDNFDELLGLCSGKFTDDEVDNLASEEKLEGDTDIREKGERSEGAKKDGVDVDDDDDDEREVEEEEEEDQDYFGERKDKELRKCQNVKYSGILPSKKFPRGIFEKRNFLEEEAELSGSDIGSDEDEDIATDDDELEEDSGDEELPSEEELQKQINKVHM</sequence>
<keyword evidence="6" id="KW-1185">Reference proteome</keyword>
<feature type="compositionally biased region" description="Basic and acidic residues" evidence="4">
    <location>
        <begin position="345"/>
        <end position="358"/>
    </location>
</feature>
<feature type="region of interest" description="Disordered" evidence="4">
    <location>
        <begin position="735"/>
        <end position="790"/>
    </location>
</feature>
<accession>A0AAD9QU78</accession>
<reference evidence="5" key="1">
    <citation type="journal article" date="2023" name="G3 (Bethesda)">
        <title>Whole genome assembly and annotation of the endangered Caribbean coral Acropora cervicornis.</title>
        <authorList>
            <person name="Selwyn J.D."/>
            <person name="Vollmer S.V."/>
        </authorList>
    </citation>
    <scope>NUCLEOTIDE SEQUENCE</scope>
    <source>
        <strain evidence="5">K2</strain>
    </source>
</reference>
<feature type="compositionally biased region" description="Acidic residues" evidence="4">
    <location>
        <begin position="834"/>
        <end position="861"/>
    </location>
</feature>
<dbReference type="GO" id="GO:0033314">
    <property type="term" value="P:mitotic DNA replication checkpoint signaling"/>
    <property type="evidence" value="ECO:0007669"/>
    <property type="project" value="TreeGrafter"/>
</dbReference>
<feature type="compositionally biased region" description="Basic and acidic residues" evidence="4">
    <location>
        <begin position="305"/>
        <end position="321"/>
    </location>
</feature>
<name>A0AAD9QU78_ACRCE</name>
<feature type="compositionally biased region" description="Basic residues" evidence="4">
    <location>
        <begin position="62"/>
        <end position="78"/>
    </location>
</feature>
<keyword evidence="3" id="KW-0539">Nucleus</keyword>
<feature type="region of interest" description="Disordered" evidence="4">
    <location>
        <begin position="305"/>
        <end position="571"/>
    </location>
</feature>
<dbReference type="GO" id="GO:0007095">
    <property type="term" value="P:mitotic G2 DNA damage checkpoint signaling"/>
    <property type="evidence" value="ECO:0007669"/>
    <property type="project" value="TreeGrafter"/>
</dbReference>
<organism evidence="5 6">
    <name type="scientific">Acropora cervicornis</name>
    <name type="common">Staghorn coral</name>
    <dbReference type="NCBI Taxonomy" id="6130"/>
    <lineage>
        <taxon>Eukaryota</taxon>
        <taxon>Metazoa</taxon>
        <taxon>Cnidaria</taxon>
        <taxon>Anthozoa</taxon>
        <taxon>Hexacorallia</taxon>
        <taxon>Scleractinia</taxon>
        <taxon>Astrocoeniina</taxon>
        <taxon>Acroporidae</taxon>
        <taxon>Acropora</taxon>
    </lineage>
</organism>
<dbReference type="PANTHER" id="PTHR14396">
    <property type="entry name" value="CLASPIN"/>
    <property type="match status" value="1"/>
</dbReference>
<feature type="compositionally biased region" description="Acidic residues" evidence="4">
    <location>
        <begin position="397"/>
        <end position="409"/>
    </location>
</feature>
<feature type="compositionally biased region" description="Basic and acidic residues" evidence="4">
    <location>
        <begin position="239"/>
        <end position="257"/>
    </location>
</feature>
<protein>
    <submittedName>
        <fullName evidence="5">Claspin</fullName>
    </submittedName>
</protein>
<feature type="compositionally biased region" description="Basic and acidic residues" evidence="4">
    <location>
        <begin position="432"/>
        <end position="461"/>
    </location>
</feature>
<feature type="compositionally biased region" description="Polar residues" evidence="4">
    <location>
        <begin position="687"/>
        <end position="699"/>
    </location>
</feature>
<evidence type="ECO:0000256" key="4">
    <source>
        <dbReference type="SAM" id="MobiDB-lite"/>
    </source>
</evidence>
<feature type="region of interest" description="Disordered" evidence="4">
    <location>
        <begin position="239"/>
        <end position="274"/>
    </location>
</feature>
<feature type="region of interest" description="Disordered" evidence="4">
    <location>
        <begin position="17"/>
        <end position="101"/>
    </location>
</feature>
<dbReference type="InterPro" id="IPR024146">
    <property type="entry name" value="Claspin"/>
</dbReference>